<feature type="compositionally biased region" description="Basic and acidic residues" evidence="1">
    <location>
        <begin position="66"/>
        <end position="81"/>
    </location>
</feature>
<accession>A0AAV7QL39</accession>
<protein>
    <submittedName>
        <fullName evidence="2">Uncharacterized protein</fullName>
    </submittedName>
</protein>
<sequence length="81" mass="9460">MELWKVMEQRGWRRSKTAVQRIPAQKEGEDVQRLATFKEERGQLRYEPLRNQGTGRGRAVVRKRGNGGEEARTGTIREKSY</sequence>
<organism evidence="2 3">
    <name type="scientific">Pleurodeles waltl</name>
    <name type="common">Iberian ribbed newt</name>
    <dbReference type="NCBI Taxonomy" id="8319"/>
    <lineage>
        <taxon>Eukaryota</taxon>
        <taxon>Metazoa</taxon>
        <taxon>Chordata</taxon>
        <taxon>Craniata</taxon>
        <taxon>Vertebrata</taxon>
        <taxon>Euteleostomi</taxon>
        <taxon>Amphibia</taxon>
        <taxon>Batrachia</taxon>
        <taxon>Caudata</taxon>
        <taxon>Salamandroidea</taxon>
        <taxon>Salamandridae</taxon>
        <taxon>Pleurodelinae</taxon>
        <taxon>Pleurodeles</taxon>
    </lineage>
</organism>
<name>A0AAV7QL39_PLEWA</name>
<dbReference type="EMBL" id="JANPWB010000010">
    <property type="protein sequence ID" value="KAJ1140469.1"/>
    <property type="molecule type" value="Genomic_DNA"/>
</dbReference>
<proteinExistence type="predicted"/>
<gene>
    <name evidence="2" type="ORF">NDU88_006821</name>
</gene>
<evidence type="ECO:0000313" key="2">
    <source>
        <dbReference type="EMBL" id="KAJ1140469.1"/>
    </source>
</evidence>
<dbReference type="Proteomes" id="UP001066276">
    <property type="component" value="Chromosome 6"/>
</dbReference>
<keyword evidence="3" id="KW-1185">Reference proteome</keyword>
<reference evidence="2" key="1">
    <citation type="journal article" date="2022" name="bioRxiv">
        <title>Sequencing and chromosome-scale assembly of the giantPleurodeles waltlgenome.</title>
        <authorList>
            <person name="Brown T."/>
            <person name="Elewa A."/>
            <person name="Iarovenko S."/>
            <person name="Subramanian E."/>
            <person name="Araus A.J."/>
            <person name="Petzold A."/>
            <person name="Susuki M."/>
            <person name="Suzuki K.-i.T."/>
            <person name="Hayashi T."/>
            <person name="Toyoda A."/>
            <person name="Oliveira C."/>
            <person name="Osipova E."/>
            <person name="Leigh N.D."/>
            <person name="Simon A."/>
            <person name="Yun M.H."/>
        </authorList>
    </citation>
    <scope>NUCLEOTIDE SEQUENCE</scope>
    <source>
        <strain evidence="2">20211129_DDA</strain>
        <tissue evidence="2">Liver</tissue>
    </source>
</reference>
<evidence type="ECO:0000313" key="3">
    <source>
        <dbReference type="Proteomes" id="UP001066276"/>
    </source>
</evidence>
<comment type="caution">
    <text evidence="2">The sequence shown here is derived from an EMBL/GenBank/DDBJ whole genome shotgun (WGS) entry which is preliminary data.</text>
</comment>
<evidence type="ECO:0000256" key="1">
    <source>
        <dbReference type="SAM" id="MobiDB-lite"/>
    </source>
</evidence>
<dbReference type="AlphaFoldDB" id="A0AAV7QL39"/>
<feature type="region of interest" description="Disordered" evidence="1">
    <location>
        <begin position="49"/>
        <end position="81"/>
    </location>
</feature>